<dbReference type="Proteomes" id="UP001596160">
    <property type="component" value="Unassembled WGS sequence"/>
</dbReference>
<dbReference type="NCBIfam" id="TIGR03086">
    <property type="entry name" value="TIGR03086 family metal-binding protein"/>
    <property type="match status" value="1"/>
</dbReference>
<sequence>MESTAQNPPPDLRPAADAVARLLDGVPDGRLGEPTPCPGYTVRELLGHLTGLASAFRDTALKDLGPTTDTAPDSALPTLDDDWRTALPERLGELATAWSGPGAWEGTTRAGGVTLPARVAGQVALNELIVHGWDLARATGQPYALPEASLRVSYELLAAAGDDDPLRGTNFGPAVPVPADAPLLDHVIALSGRSPAWTPAKPGGD</sequence>
<protein>
    <submittedName>
        <fullName evidence="2">TIGR03086 family metal-binding protein</fullName>
    </submittedName>
</protein>
<dbReference type="NCBIfam" id="TIGR03083">
    <property type="entry name" value="maleylpyruvate isomerase family mycothiol-dependent enzyme"/>
    <property type="match status" value="1"/>
</dbReference>
<dbReference type="RefSeq" id="WP_344475138.1">
    <property type="nucleotide sequence ID" value="NZ_BAAASB010000005.1"/>
</dbReference>
<feature type="domain" description="Mycothiol-dependent maleylpyruvate isomerase metal-binding" evidence="1">
    <location>
        <begin position="12"/>
        <end position="136"/>
    </location>
</feature>
<proteinExistence type="predicted"/>
<dbReference type="Pfam" id="PF11716">
    <property type="entry name" value="MDMPI_N"/>
    <property type="match status" value="1"/>
</dbReference>
<reference evidence="3" key="1">
    <citation type="journal article" date="2019" name="Int. J. Syst. Evol. Microbiol.">
        <title>The Global Catalogue of Microorganisms (GCM) 10K type strain sequencing project: providing services to taxonomists for standard genome sequencing and annotation.</title>
        <authorList>
            <consortium name="The Broad Institute Genomics Platform"/>
            <consortium name="The Broad Institute Genome Sequencing Center for Infectious Disease"/>
            <person name="Wu L."/>
            <person name="Ma J."/>
        </authorList>
    </citation>
    <scope>NUCLEOTIDE SEQUENCE [LARGE SCALE GENOMIC DNA]</scope>
    <source>
        <strain evidence="3">PCU 266</strain>
    </source>
</reference>
<organism evidence="2 3">
    <name type="scientific">Streptomyces amakusaensis</name>
    <dbReference type="NCBI Taxonomy" id="67271"/>
    <lineage>
        <taxon>Bacteria</taxon>
        <taxon>Bacillati</taxon>
        <taxon>Actinomycetota</taxon>
        <taxon>Actinomycetes</taxon>
        <taxon>Kitasatosporales</taxon>
        <taxon>Streptomycetaceae</taxon>
        <taxon>Streptomyces</taxon>
    </lineage>
</organism>
<evidence type="ECO:0000259" key="1">
    <source>
        <dbReference type="Pfam" id="PF11716"/>
    </source>
</evidence>
<evidence type="ECO:0000313" key="3">
    <source>
        <dbReference type="Proteomes" id="UP001596160"/>
    </source>
</evidence>
<dbReference type="SUPFAM" id="SSF109854">
    <property type="entry name" value="DinB/YfiT-like putative metalloenzymes"/>
    <property type="match status" value="1"/>
</dbReference>
<dbReference type="InterPro" id="IPR024344">
    <property type="entry name" value="MDMPI_metal-binding"/>
</dbReference>
<name>A0ABW0AFA2_9ACTN</name>
<dbReference type="InterPro" id="IPR017517">
    <property type="entry name" value="Maleyloyr_isom"/>
</dbReference>
<dbReference type="InterPro" id="IPR034660">
    <property type="entry name" value="DinB/YfiT-like"/>
</dbReference>
<evidence type="ECO:0000313" key="2">
    <source>
        <dbReference type="EMBL" id="MFC5151333.1"/>
    </source>
</evidence>
<dbReference type="InterPro" id="IPR017520">
    <property type="entry name" value="CHP03086"/>
</dbReference>
<accession>A0ABW0AFA2</accession>
<comment type="caution">
    <text evidence="2">The sequence shown here is derived from an EMBL/GenBank/DDBJ whole genome shotgun (WGS) entry which is preliminary data.</text>
</comment>
<dbReference type="EMBL" id="JBHSKP010000003">
    <property type="protein sequence ID" value="MFC5151333.1"/>
    <property type="molecule type" value="Genomic_DNA"/>
</dbReference>
<dbReference type="Gene3D" id="1.20.120.450">
    <property type="entry name" value="dinb family like domain"/>
    <property type="match status" value="1"/>
</dbReference>
<keyword evidence="3" id="KW-1185">Reference proteome</keyword>
<gene>
    <name evidence="2" type="ORF">ACFPRH_06295</name>
</gene>